<dbReference type="PANTHER" id="PTHR46478:SF1">
    <property type="entry name" value="VON WILLEBRAND FACTOR A DOMAIN-CONTAINING PROTEIN 3A"/>
    <property type="match status" value="1"/>
</dbReference>
<dbReference type="Gene3D" id="3.40.50.720">
    <property type="entry name" value="NAD(P)-binding Rossmann-like Domain"/>
    <property type="match status" value="4"/>
</dbReference>
<dbReference type="SUPFAM" id="SSF53300">
    <property type="entry name" value="vWA-like"/>
    <property type="match status" value="2"/>
</dbReference>
<dbReference type="Pfam" id="PF13768">
    <property type="entry name" value="VWA_3"/>
    <property type="match status" value="3"/>
</dbReference>
<organism evidence="2 3">
    <name type="scientific">Limosa lapponica baueri</name>
    <dbReference type="NCBI Taxonomy" id="1758121"/>
    <lineage>
        <taxon>Eukaryota</taxon>
        <taxon>Metazoa</taxon>
        <taxon>Chordata</taxon>
        <taxon>Craniata</taxon>
        <taxon>Vertebrata</taxon>
        <taxon>Euteleostomi</taxon>
        <taxon>Archelosauria</taxon>
        <taxon>Archosauria</taxon>
        <taxon>Dinosauria</taxon>
        <taxon>Saurischia</taxon>
        <taxon>Theropoda</taxon>
        <taxon>Coelurosauria</taxon>
        <taxon>Aves</taxon>
        <taxon>Neognathae</taxon>
        <taxon>Neoaves</taxon>
        <taxon>Charadriiformes</taxon>
        <taxon>Scolopacidae</taxon>
        <taxon>Limosa</taxon>
    </lineage>
</organism>
<reference evidence="3" key="2">
    <citation type="submission" date="2017-12" db="EMBL/GenBank/DDBJ databases">
        <title>Genome sequence of the Bar-tailed Godwit (Limosa lapponica baueri).</title>
        <authorList>
            <person name="Lima N.C.B."/>
            <person name="Parody-Merino A.M."/>
            <person name="Battley P.F."/>
            <person name="Fidler A.E."/>
            <person name="Prosdocimi F."/>
        </authorList>
    </citation>
    <scope>NUCLEOTIDE SEQUENCE [LARGE SCALE GENOMIC DNA]</scope>
</reference>
<dbReference type="Gene3D" id="3.40.50.410">
    <property type="entry name" value="von Willebrand factor, type A domain"/>
    <property type="match status" value="1"/>
</dbReference>
<feature type="domain" description="VWFA" evidence="1">
    <location>
        <begin position="641"/>
        <end position="814"/>
    </location>
</feature>
<dbReference type="InterPro" id="IPR002225">
    <property type="entry name" value="3Beta_OHSteriod_DH/Estase"/>
</dbReference>
<evidence type="ECO:0000313" key="3">
    <source>
        <dbReference type="Proteomes" id="UP000233556"/>
    </source>
</evidence>
<reference evidence="3" key="1">
    <citation type="submission" date="2017-11" db="EMBL/GenBank/DDBJ databases">
        <authorList>
            <person name="Lima N.C."/>
            <person name="Parody-Merino A.M."/>
            <person name="Battley P.F."/>
            <person name="Fidler A.E."/>
            <person name="Prosdocimi F."/>
        </authorList>
    </citation>
    <scope>NUCLEOTIDE SEQUENCE [LARGE SCALE GENOMIC DNA]</scope>
</reference>
<accession>A0A2I0UB29</accession>
<keyword evidence="3" id="KW-1185">Reference proteome</keyword>
<dbReference type="PANTHER" id="PTHR46478">
    <property type="entry name" value="VON WILLEBRAND FACTOR A DOMAIN-CONTAINING PROTEIN 3A"/>
    <property type="match status" value="1"/>
</dbReference>
<evidence type="ECO:0000313" key="2">
    <source>
        <dbReference type="EMBL" id="PKU43260.1"/>
    </source>
</evidence>
<dbReference type="EMBL" id="KZ505921">
    <property type="protein sequence ID" value="PKU43260.1"/>
    <property type="molecule type" value="Genomic_DNA"/>
</dbReference>
<dbReference type="GO" id="GO:0016616">
    <property type="term" value="F:oxidoreductase activity, acting on the CH-OH group of donors, NAD or NADP as acceptor"/>
    <property type="evidence" value="ECO:0007669"/>
    <property type="project" value="InterPro"/>
</dbReference>
<dbReference type="SUPFAM" id="SSF51735">
    <property type="entry name" value="NAD(P)-binding Rossmann-fold domains"/>
    <property type="match status" value="2"/>
</dbReference>
<gene>
    <name evidence="2" type="ORF">llap_6459</name>
</gene>
<dbReference type="Proteomes" id="UP000233556">
    <property type="component" value="Unassembled WGS sequence"/>
</dbReference>
<dbReference type="Pfam" id="PF01073">
    <property type="entry name" value="3Beta_HSD"/>
    <property type="match status" value="4"/>
</dbReference>
<dbReference type="InterPro" id="IPR002035">
    <property type="entry name" value="VWF_A"/>
</dbReference>
<dbReference type="SMART" id="SM00327">
    <property type="entry name" value="VWA"/>
    <property type="match status" value="1"/>
</dbReference>
<dbReference type="CDD" id="cd00198">
    <property type="entry name" value="vWFA"/>
    <property type="match status" value="1"/>
</dbReference>
<dbReference type="OrthoDB" id="299997at2759"/>
<dbReference type="GO" id="GO:0006694">
    <property type="term" value="P:steroid biosynthetic process"/>
    <property type="evidence" value="ECO:0007669"/>
    <property type="project" value="InterPro"/>
</dbReference>
<sequence>MQLPGPPGAKSIHIMDTRIRKMAQLLENDQFLETVGVTTKSSLQGDRPPWQDFTVSDLGPANGLPVTYINKTQGLLVFGLIKGTKVGLMVDVSHMSYGPRLLDFQKDLLCLIDEQLCYKKQLYCLSFSTEISPLWESPKNISAHVLREARQWIQQLEPGQGCNLLKVFKHVLTMKELNSLVVIVGSCPDQTLEILSDYAQQHMLGRKLQTHAVTYDCSNPASLVSTEFGNAAPSSFLPKPLNHKGPLVIQTPGILAKTSTDWLKTNGLKAKKLNLYQVLAPSAFSPVEEFVPILKKTVSSTLHEKAMMQFEWCDGTVKNIHVDLPVLCNYQKLLAKMVRIYEKRIDWLSVASRRIWGSVCERRVVILVDTSVTNSKYIIHIQNSLRVLLEEQMSNKDCFNIIAWVLNLQCKGSRNLMSALRRAVEVDFKDKDKQKSHGIYLLTTGIPDQETHTISAYVTEVCRGFDLQLHVCLFSVMEDVDSNGIIPARYANPTETAIAFKEIVQAANGRFHWFGEAGIFESDDITIIVSEMEKANNYSQKWLTKYSIKKLKLELPRLMFGPGCTHQKKTVKSLHKKVSAKYCTVFPSVEINGVVKHLQFQPKELEIYTEQLEKLLQRYIERIQWLLSGSRRLFGTILEANVCVLIDTSGSMDPYLPHIMKELTCLIWEQLRKNEVRFNLLRFAENTESWKECLVEATDETCHDAVQWVSKFHAHGNTCILMALKKALSFQGIEALYVLTDGKPDTSCSLILKEIERLRKKQDVKIHTISFSCTDRRANEFLKKLASQTEGRYHCSFGDVDGQLAAHRMLTEGLDADDPVFPYFEGDDLKKLTQEVAKARSFLKQSKSLSCSLYFGLQTFIQREEKKIQSDLLFENACFVENGTWSPVKNMDLHLLFPSGMDLKHDMIENRSPAISYKGAGTAKGPEHMRTSVCLRRPDALVSLIAQQREVSPYYLDRKDWENADIQDSTKVVMQEGSTEELHSSRPCESKVNERAGPLVNGGRRTVVTGGGGYLGYHLGCALVRSGIAVVLFDVQKPKWEIPNGADFFKIQKKDQIESINVGGTKTIIDVCKQRNIPRLIYTSTVNVVFGGNPIEEGDEETVPYFPLEKVNIQRRLFNFKFGNHKVQMNWVHIGNLVQAHLLAAEALTSEKGYVASGQAYYIHDGENVVFSEWIVPLFEKLGYRKPWIRIPVLLVHIAALSPTPGYSLSGNSKKFSIHETVSEFDYNQFSSQFSDVEVQLTDRLDRQALQEQGRTEEFAGFVAASPCGAPPFQSRNAIPLICYFSLFNRYLSVEGAPTIDRMRLCRAPGCAKTHGVVIQERYGAIFNMEEKFLPVSGNRRQYFTDRKLTPSGVATSWRQTSDSKASGDAGALHKERMRAVVTGGGGYFGYKLGCALAKAGASVVLYDIHKPIWEIPNGVVCIQADVRDYDAIFAACEGADCVFHVASYGMSGREQLHREEIETININGTRFIIDACKQRNIARLIYTSTVNVVFGGLPIEDGDEETVPYFPIEKRNIERGLLSFRFGDPSATMNWVHAENLVQAQILAADALTPKKNYIASGQVYFINDGEKFNLFEWLTPLFERLGCSKPRIRIPTSLVYASAMIMEYLHLMLKPFVELSPLLTRNEVQNISITHTFRIDKARSQLGYSPEKFAFADSVDHYIKTRPEAQNHHIFLKVLLTLIVSVLDSSGEFYGVRLFFAVSLVMIRFAD</sequence>
<dbReference type="InterPro" id="IPR036291">
    <property type="entry name" value="NAD(P)-bd_dom_sf"/>
</dbReference>
<dbReference type="PROSITE" id="PS50234">
    <property type="entry name" value="VWFA"/>
    <property type="match status" value="1"/>
</dbReference>
<protein>
    <recommendedName>
        <fullName evidence="1">VWFA domain-containing protein</fullName>
    </recommendedName>
</protein>
<evidence type="ECO:0000259" key="1">
    <source>
        <dbReference type="PROSITE" id="PS50234"/>
    </source>
</evidence>
<dbReference type="InterPro" id="IPR036465">
    <property type="entry name" value="vWFA_dom_sf"/>
</dbReference>
<proteinExistence type="predicted"/>
<name>A0A2I0UB29_LIMLA</name>